<evidence type="ECO:0000256" key="1">
    <source>
        <dbReference type="ARBA" id="ARBA00009224"/>
    </source>
</evidence>
<dbReference type="PANTHER" id="PTHR11001">
    <property type="entry name" value="MITOCHONDRIAL FISSION PROCESS PROTEIN 1"/>
    <property type="match status" value="1"/>
</dbReference>
<sequence>MATVSSAVPRTVARASTMLATKRCAAALVPRAASVVTMKTTMAASTMRIGRVKAFGGASSARATASFVTRAVTEAEKVDGILPKREPEDDDETDGKEFDIFRDSALRYMGYANEVGESFVAWVPAWGVPATYGVAATYVLMDTLDKGLKRWKKAEGEEDQAKQAVTVALDTVTWQMLASVFWPGSFIRVVVATTNLALAKADVSAFDQLAAQGLDVERLLPTLMGLAAIPFIVKPIDHTIDAAADLSFSKALKGEMKEPQEWAVGAGVIGACLALPPILFSLAGAINDAAGVVVG</sequence>
<gene>
    <name evidence="4" type="ORF">OMED0930_LOCUS2957</name>
</gene>
<protein>
    <recommendedName>
        <fullName evidence="2">Mitochondrial fission process protein 1</fullName>
    </recommendedName>
    <alternativeName>
        <fullName evidence="3">Mitochondrial 18 kDa protein</fullName>
    </alternativeName>
</protein>
<dbReference type="PANTHER" id="PTHR11001:SF2">
    <property type="entry name" value="MITOCHONDRIAL FISSION PROCESS PROTEIN 1"/>
    <property type="match status" value="1"/>
</dbReference>
<organism evidence="4">
    <name type="scientific">Ostreococcus mediterraneus</name>
    <dbReference type="NCBI Taxonomy" id="1486918"/>
    <lineage>
        <taxon>Eukaryota</taxon>
        <taxon>Viridiplantae</taxon>
        <taxon>Chlorophyta</taxon>
        <taxon>Mamiellophyceae</taxon>
        <taxon>Mamiellales</taxon>
        <taxon>Bathycoccaceae</taxon>
        <taxon>Ostreococcus</taxon>
    </lineage>
</organism>
<evidence type="ECO:0000256" key="2">
    <source>
        <dbReference type="ARBA" id="ARBA00017835"/>
    </source>
</evidence>
<dbReference type="Pfam" id="PF10558">
    <property type="entry name" value="MTP18"/>
    <property type="match status" value="1"/>
</dbReference>
<proteinExistence type="inferred from homology"/>
<evidence type="ECO:0000313" key="4">
    <source>
        <dbReference type="EMBL" id="CAD8811863.1"/>
    </source>
</evidence>
<dbReference type="EMBL" id="HBFO01004277">
    <property type="protein sequence ID" value="CAD8811863.1"/>
    <property type="molecule type" value="Transcribed_RNA"/>
</dbReference>
<dbReference type="GO" id="GO:0005739">
    <property type="term" value="C:mitochondrion"/>
    <property type="evidence" value="ECO:0007669"/>
    <property type="project" value="TreeGrafter"/>
</dbReference>
<dbReference type="AlphaFoldDB" id="A0A7S0WDG0"/>
<evidence type="ECO:0000256" key="3">
    <source>
        <dbReference type="ARBA" id="ARBA00029631"/>
    </source>
</evidence>
<dbReference type="InterPro" id="IPR019560">
    <property type="entry name" value="Mitochondrial_18_kDa_protein"/>
</dbReference>
<comment type="similarity">
    <text evidence="1">Belongs to the MTFP1 family.</text>
</comment>
<dbReference type="GO" id="GO:0000266">
    <property type="term" value="P:mitochondrial fission"/>
    <property type="evidence" value="ECO:0007669"/>
    <property type="project" value="TreeGrafter"/>
</dbReference>
<name>A0A7S0WDG0_9CHLO</name>
<reference evidence="4" key="1">
    <citation type="submission" date="2021-01" db="EMBL/GenBank/DDBJ databases">
        <authorList>
            <person name="Corre E."/>
            <person name="Pelletier E."/>
            <person name="Niang G."/>
            <person name="Scheremetjew M."/>
            <person name="Finn R."/>
            <person name="Kale V."/>
            <person name="Holt S."/>
            <person name="Cochrane G."/>
            <person name="Meng A."/>
            <person name="Brown T."/>
            <person name="Cohen L."/>
        </authorList>
    </citation>
    <scope>NUCLEOTIDE SEQUENCE</scope>
    <source>
        <strain evidence="4">Clade-D-RCC1621</strain>
    </source>
</reference>
<accession>A0A7S0WDG0</accession>